<keyword evidence="6 9" id="KW-0224">Dipeptidase</keyword>
<feature type="site" description="Transition state stabilizer" evidence="9">
    <location>
        <position position="114"/>
    </location>
</feature>
<dbReference type="EC" id="3.4.13.22" evidence="9 10"/>
<comment type="similarity">
    <text evidence="9 10">Belongs to the peptidase M15D family.</text>
</comment>
<feature type="binding site" evidence="9">
    <location>
        <position position="220"/>
    </location>
    <ligand>
        <name>Zn(2+)</name>
        <dbReference type="ChEBI" id="CHEBI:29105"/>
        <note>catalytic</note>
    </ligand>
</feature>
<evidence type="ECO:0000256" key="10">
    <source>
        <dbReference type="PIRNR" id="PIRNR026671"/>
    </source>
</evidence>
<evidence type="ECO:0000313" key="12">
    <source>
        <dbReference type="Proteomes" id="UP001172082"/>
    </source>
</evidence>
<feature type="active site" description="Proton donor/acceptor" evidence="9">
    <location>
        <position position="217"/>
    </location>
</feature>
<comment type="catalytic activity">
    <reaction evidence="1 9 10">
        <text>D-alanyl-D-alanine + H2O = 2 D-alanine</text>
        <dbReference type="Rhea" id="RHEA:20661"/>
        <dbReference type="ChEBI" id="CHEBI:15377"/>
        <dbReference type="ChEBI" id="CHEBI:57416"/>
        <dbReference type="ChEBI" id="CHEBI:57822"/>
        <dbReference type="EC" id="3.4.13.22"/>
    </reaction>
</comment>
<dbReference type="PANTHER" id="PTHR43126">
    <property type="entry name" value="D-ALANYL-D-ALANINE DIPEPTIDASE"/>
    <property type="match status" value="1"/>
</dbReference>
<accession>A0ABT8KQQ8</accession>
<dbReference type="SUPFAM" id="SSF55166">
    <property type="entry name" value="Hedgehog/DD-peptidase"/>
    <property type="match status" value="1"/>
</dbReference>
<sequence>MDIFRLNFSFRSPLLFALIVHASVVYAQEEANQSISTFEQSMIDAGLVDIQSIIPDILVELKYSGKDNFVGVDVYGNLEKCYLHKEPALMLARAQQFLKEKYPDYSLLVYDGARPRSVQQILWDTLDAPIDVKPNYVANPSKGSIHNYGSAVDLTIADKNGNPLDMGTGYDHFGALAYPTMEKKMLKEGKLTKGQIAHRKILRSVMTKAGFRGIDSEWWHFNAFPLSVVKSKYSIIE</sequence>
<dbReference type="PIRSF" id="PIRSF026671">
    <property type="entry name" value="AA_dipeptidase"/>
    <property type="match status" value="1"/>
</dbReference>
<evidence type="ECO:0000256" key="9">
    <source>
        <dbReference type="HAMAP-Rule" id="MF_01924"/>
    </source>
</evidence>
<evidence type="ECO:0000256" key="7">
    <source>
        <dbReference type="ARBA" id="ARBA00023049"/>
    </source>
</evidence>
<evidence type="ECO:0000256" key="2">
    <source>
        <dbReference type="ARBA" id="ARBA00022670"/>
    </source>
</evidence>
<feature type="binding site" evidence="9">
    <location>
        <position position="146"/>
    </location>
    <ligand>
        <name>Zn(2+)</name>
        <dbReference type="ChEBI" id="CHEBI:29105"/>
        <note>catalytic</note>
    </ligand>
</feature>
<reference evidence="11" key="1">
    <citation type="submission" date="2023-06" db="EMBL/GenBank/DDBJ databases">
        <title>Genomic of Parafulvivirga corallium.</title>
        <authorList>
            <person name="Wang G."/>
        </authorList>
    </citation>
    <scope>NUCLEOTIDE SEQUENCE</scope>
    <source>
        <strain evidence="11">BMA10</strain>
    </source>
</reference>
<organism evidence="11 12">
    <name type="scientific">Splendidivirga corallicola</name>
    <dbReference type="NCBI Taxonomy" id="3051826"/>
    <lineage>
        <taxon>Bacteria</taxon>
        <taxon>Pseudomonadati</taxon>
        <taxon>Bacteroidota</taxon>
        <taxon>Cytophagia</taxon>
        <taxon>Cytophagales</taxon>
        <taxon>Splendidivirgaceae</taxon>
        <taxon>Splendidivirga</taxon>
    </lineage>
</organism>
<keyword evidence="7 9" id="KW-0482">Metalloprotease</keyword>
<dbReference type="Gene3D" id="3.30.1380.10">
    <property type="match status" value="1"/>
</dbReference>
<protein>
    <recommendedName>
        <fullName evidence="9 10">D-alanyl-D-alanine dipeptidase</fullName>
        <shortName evidence="9 10">D-Ala-D-Ala dipeptidase</shortName>
        <ecNumber evidence="9 10">3.4.13.22</ecNumber>
    </recommendedName>
</protein>
<keyword evidence="2 9" id="KW-0645">Protease</keyword>
<dbReference type="EMBL" id="JAUJEA010000006">
    <property type="protein sequence ID" value="MDN5203097.1"/>
    <property type="molecule type" value="Genomic_DNA"/>
</dbReference>
<comment type="function">
    <text evidence="9 10">Catalyzes hydrolysis of the D-alanyl-D-alanine dipeptide.</text>
</comment>
<keyword evidence="5 9" id="KW-0862">Zinc</keyword>
<proteinExistence type="inferred from homology"/>
<gene>
    <name evidence="11" type="ORF">QQ008_17035</name>
</gene>
<evidence type="ECO:0000313" key="11">
    <source>
        <dbReference type="EMBL" id="MDN5203097.1"/>
    </source>
</evidence>
<evidence type="ECO:0000256" key="3">
    <source>
        <dbReference type="ARBA" id="ARBA00022723"/>
    </source>
</evidence>
<comment type="cofactor">
    <cofactor evidence="9">
        <name>Zn(2+)</name>
        <dbReference type="ChEBI" id="CHEBI:29105"/>
    </cofactor>
    <text evidence="9">Binds 1 zinc ion per subunit.</text>
</comment>
<dbReference type="PANTHER" id="PTHR43126:SF2">
    <property type="entry name" value="D-ALANYL-D-ALANINE DIPEPTIDASE"/>
    <property type="match status" value="1"/>
</dbReference>
<evidence type="ECO:0000256" key="5">
    <source>
        <dbReference type="ARBA" id="ARBA00022833"/>
    </source>
</evidence>
<evidence type="ECO:0000256" key="6">
    <source>
        <dbReference type="ARBA" id="ARBA00022997"/>
    </source>
</evidence>
<feature type="binding site" evidence="9">
    <location>
        <position position="153"/>
    </location>
    <ligand>
        <name>Zn(2+)</name>
        <dbReference type="ChEBI" id="CHEBI:29105"/>
        <note>catalytic</note>
    </ligand>
</feature>
<keyword evidence="3 9" id="KW-0479">Metal-binding</keyword>
<dbReference type="CDD" id="cd14840">
    <property type="entry name" value="D-Ala-D-Ala_dipeptidase_Aad"/>
    <property type="match status" value="1"/>
</dbReference>
<dbReference type="InterPro" id="IPR000755">
    <property type="entry name" value="A_A_dipeptidase"/>
</dbReference>
<evidence type="ECO:0000256" key="8">
    <source>
        <dbReference type="ARBA" id="ARBA00023316"/>
    </source>
</evidence>
<dbReference type="Pfam" id="PF01427">
    <property type="entry name" value="Peptidase_M15"/>
    <property type="match status" value="1"/>
</dbReference>
<comment type="caution">
    <text evidence="11">The sequence shown here is derived from an EMBL/GenBank/DDBJ whole genome shotgun (WGS) entry which is preliminary data.</text>
</comment>
<evidence type="ECO:0000256" key="1">
    <source>
        <dbReference type="ARBA" id="ARBA00001362"/>
    </source>
</evidence>
<dbReference type="Proteomes" id="UP001172082">
    <property type="component" value="Unassembled WGS sequence"/>
</dbReference>
<dbReference type="HAMAP" id="MF_01924">
    <property type="entry name" value="A_A_dipeptidase"/>
    <property type="match status" value="1"/>
</dbReference>
<keyword evidence="8 10" id="KW-0961">Cell wall biogenesis/degradation</keyword>
<dbReference type="RefSeq" id="WP_346753119.1">
    <property type="nucleotide sequence ID" value="NZ_JAUJEA010000006.1"/>
</dbReference>
<keyword evidence="12" id="KW-1185">Reference proteome</keyword>
<dbReference type="InterPro" id="IPR009045">
    <property type="entry name" value="Zn_M74/Hedgehog-like"/>
</dbReference>
<name>A0ABT8KQQ8_9BACT</name>
<evidence type="ECO:0000256" key="4">
    <source>
        <dbReference type="ARBA" id="ARBA00022801"/>
    </source>
</evidence>
<keyword evidence="4 9" id="KW-0378">Hydrolase</keyword>